<keyword evidence="3 4" id="KW-0539">Nucleus</keyword>
<dbReference type="GO" id="GO:0000978">
    <property type="term" value="F:RNA polymerase II cis-regulatory region sequence-specific DNA binding"/>
    <property type="evidence" value="ECO:0007669"/>
    <property type="project" value="TreeGrafter"/>
</dbReference>
<dbReference type="GO" id="GO:0030154">
    <property type="term" value="P:cell differentiation"/>
    <property type="evidence" value="ECO:0007669"/>
    <property type="project" value="TreeGrafter"/>
</dbReference>
<evidence type="ECO:0000313" key="9">
    <source>
        <dbReference type="Proteomes" id="UP000274922"/>
    </source>
</evidence>
<comment type="subcellular location">
    <subcellularLocation>
        <location evidence="4 5">Nucleus</location>
    </subcellularLocation>
</comment>
<dbReference type="InterPro" id="IPR000047">
    <property type="entry name" value="HTH_motif"/>
</dbReference>
<keyword evidence="9" id="KW-1185">Reference proteome</keyword>
<dbReference type="Pfam" id="PF00046">
    <property type="entry name" value="Homeodomain"/>
    <property type="match status" value="1"/>
</dbReference>
<feature type="region of interest" description="Disordered" evidence="6">
    <location>
        <begin position="238"/>
        <end position="298"/>
    </location>
</feature>
<dbReference type="GO" id="GO:0005634">
    <property type="term" value="C:nucleus"/>
    <property type="evidence" value="ECO:0007669"/>
    <property type="project" value="UniProtKB-SubCell"/>
</dbReference>
<protein>
    <recommendedName>
        <fullName evidence="7">Homeobox domain-containing protein</fullName>
    </recommendedName>
</protein>
<evidence type="ECO:0000256" key="3">
    <source>
        <dbReference type="ARBA" id="ARBA00023242"/>
    </source>
</evidence>
<dbReference type="AlphaFoldDB" id="A0A4P9XC15"/>
<accession>A0A4P9XC15</accession>
<dbReference type="InterPro" id="IPR001356">
    <property type="entry name" value="HD"/>
</dbReference>
<dbReference type="PANTHER" id="PTHR24324">
    <property type="entry name" value="HOMEOBOX PROTEIN HHEX"/>
    <property type="match status" value="1"/>
</dbReference>
<dbReference type="PRINTS" id="PR00031">
    <property type="entry name" value="HTHREPRESSR"/>
</dbReference>
<feature type="domain" description="Homeobox" evidence="7">
    <location>
        <begin position="173"/>
        <end position="233"/>
    </location>
</feature>
<dbReference type="SUPFAM" id="SSF46689">
    <property type="entry name" value="Homeodomain-like"/>
    <property type="match status" value="1"/>
</dbReference>
<evidence type="ECO:0000256" key="4">
    <source>
        <dbReference type="PROSITE-ProRule" id="PRU00108"/>
    </source>
</evidence>
<dbReference type="GO" id="GO:0000981">
    <property type="term" value="F:DNA-binding transcription factor activity, RNA polymerase II-specific"/>
    <property type="evidence" value="ECO:0007669"/>
    <property type="project" value="InterPro"/>
</dbReference>
<keyword evidence="1 4" id="KW-0238">DNA-binding</keyword>
<dbReference type="Gene3D" id="1.10.10.60">
    <property type="entry name" value="Homeodomain-like"/>
    <property type="match status" value="1"/>
</dbReference>
<evidence type="ECO:0000256" key="6">
    <source>
        <dbReference type="SAM" id="MobiDB-lite"/>
    </source>
</evidence>
<dbReference type="SMART" id="SM00389">
    <property type="entry name" value="HOX"/>
    <property type="match status" value="1"/>
</dbReference>
<evidence type="ECO:0000256" key="1">
    <source>
        <dbReference type="ARBA" id="ARBA00023125"/>
    </source>
</evidence>
<evidence type="ECO:0000259" key="7">
    <source>
        <dbReference type="PROSITE" id="PS50071"/>
    </source>
</evidence>
<dbReference type="STRING" id="1555241.A0A4P9XC15"/>
<dbReference type="OrthoDB" id="6159439at2759"/>
<feature type="DNA-binding region" description="Homeobox" evidence="4">
    <location>
        <begin position="175"/>
        <end position="234"/>
    </location>
</feature>
<evidence type="ECO:0000256" key="2">
    <source>
        <dbReference type="ARBA" id="ARBA00023155"/>
    </source>
</evidence>
<evidence type="ECO:0000256" key="5">
    <source>
        <dbReference type="RuleBase" id="RU000682"/>
    </source>
</evidence>
<evidence type="ECO:0000313" key="8">
    <source>
        <dbReference type="EMBL" id="RKP02953.1"/>
    </source>
</evidence>
<organism evidence="8 9">
    <name type="scientific">Caulochytrium protostelioides</name>
    <dbReference type="NCBI Taxonomy" id="1555241"/>
    <lineage>
        <taxon>Eukaryota</taxon>
        <taxon>Fungi</taxon>
        <taxon>Fungi incertae sedis</taxon>
        <taxon>Chytridiomycota</taxon>
        <taxon>Chytridiomycota incertae sedis</taxon>
        <taxon>Chytridiomycetes</taxon>
        <taxon>Caulochytriales</taxon>
        <taxon>Caulochytriaceae</taxon>
        <taxon>Caulochytrium</taxon>
    </lineage>
</organism>
<proteinExistence type="predicted"/>
<dbReference type="PROSITE" id="PS50071">
    <property type="entry name" value="HOMEOBOX_2"/>
    <property type="match status" value="1"/>
</dbReference>
<dbReference type="Proteomes" id="UP000274922">
    <property type="component" value="Unassembled WGS sequence"/>
</dbReference>
<dbReference type="InterPro" id="IPR009057">
    <property type="entry name" value="Homeodomain-like_sf"/>
</dbReference>
<dbReference type="PANTHER" id="PTHR24324:SF9">
    <property type="entry name" value="HOMEOBOX DOMAIN-CONTAINING PROTEIN"/>
    <property type="match status" value="1"/>
</dbReference>
<dbReference type="CDD" id="cd00086">
    <property type="entry name" value="homeodomain"/>
    <property type="match status" value="1"/>
</dbReference>
<feature type="non-terminal residue" evidence="8">
    <location>
        <position position="417"/>
    </location>
</feature>
<dbReference type="EMBL" id="ML014132">
    <property type="protein sequence ID" value="RKP02953.1"/>
    <property type="molecule type" value="Genomic_DNA"/>
</dbReference>
<feature type="compositionally biased region" description="Pro residues" evidence="6">
    <location>
        <begin position="129"/>
        <end position="142"/>
    </location>
</feature>
<reference evidence="9" key="1">
    <citation type="journal article" date="2018" name="Nat. Microbiol.">
        <title>Leveraging single-cell genomics to expand the fungal tree of life.</title>
        <authorList>
            <person name="Ahrendt S.R."/>
            <person name="Quandt C.A."/>
            <person name="Ciobanu D."/>
            <person name="Clum A."/>
            <person name="Salamov A."/>
            <person name="Andreopoulos B."/>
            <person name="Cheng J.F."/>
            <person name="Woyke T."/>
            <person name="Pelin A."/>
            <person name="Henrissat B."/>
            <person name="Reynolds N.K."/>
            <person name="Benny G.L."/>
            <person name="Smith M.E."/>
            <person name="James T.Y."/>
            <person name="Grigoriev I.V."/>
        </authorList>
    </citation>
    <scope>NUCLEOTIDE SEQUENCE [LARGE SCALE GENOMIC DNA]</scope>
    <source>
        <strain evidence="9">ATCC 52028</strain>
    </source>
</reference>
<feature type="region of interest" description="Disordered" evidence="6">
    <location>
        <begin position="102"/>
        <end position="184"/>
    </location>
</feature>
<feature type="compositionally biased region" description="Low complexity" evidence="6">
    <location>
        <begin position="114"/>
        <end position="128"/>
    </location>
</feature>
<dbReference type="InterPro" id="IPR051000">
    <property type="entry name" value="Homeobox_DNA-bind_prot"/>
</dbReference>
<sequence length="417" mass="42331">MIPVAAASMPSMLPSRASFTHGGPATATPDFGDASLHMLRGAPATAPLHAAHFASSHGFAPGSAPATSYSPNPDFFSASSSASTASMMASSLAAAAAAAAGGVPPLSRRPSVTPRSSLAGSSRAAGAPSMPPPPPPPPPHPQSSPASGYAAAPWYEDDDDATSPRLSGGSGAARTSRRRPRATPAQLALLEDTFRLNVSPRGQLRTQLAQRLGMTERSVQVWFQNRRAKAKVSERRVVMPGGPASPHADGQHPPPSRMADSLTHAHHALNSSPSGSPYAAHAGLHTRHPTPTHPFLAKTASLPTPVQTFMLGLPQPAMAHARSPGTDITSATLTSASVGLSSASVGLSSHLSGPAQASPHYWPRSALSASGLHTSLPIAPPHANALAHSLSAFSLLPSPVHPTAPPASAGAVHAAHP</sequence>
<dbReference type="InterPro" id="IPR017970">
    <property type="entry name" value="Homeobox_CS"/>
</dbReference>
<keyword evidence="2 4" id="KW-0371">Homeobox</keyword>
<name>A0A4P9XC15_9FUNG</name>
<dbReference type="PROSITE" id="PS00027">
    <property type="entry name" value="HOMEOBOX_1"/>
    <property type="match status" value="1"/>
</dbReference>
<gene>
    <name evidence="8" type="ORF">CXG81DRAFT_24450</name>
</gene>